<name>A0AC61TPA0_9CAUD</name>
<protein>
    <submittedName>
        <fullName evidence="1">Uncharacterized protein</fullName>
    </submittedName>
</protein>
<reference evidence="1" key="1">
    <citation type="submission" date="2021-10" db="EMBL/GenBank/DDBJ databases">
        <authorList>
            <person name="Gordon B."/>
            <person name="Gurecki A."/>
            <person name="Flor S."/>
            <person name="Thompson D.W."/>
            <person name="Grose J.H."/>
        </authorList>
    </citation>
    <scope>NUCLEOTIDE SEQUENCE</scope>
</reference>
<accession>A0AC61TPA0</accession>
<dbReference type="Proteomes" id="UP000827450">
    <property type="component" value="Segment"/>
</dbReference>
<organism evidence="1 2">
    <name type="scientific">Citrobacter phage vB_CfrD_Brooksby</name>
    <dbReference type="NCBI Taxonomy" id="2902661"/>
    <lineage>
        <taxon>Viruses</taxon>
        <taxon>Duplodnaviria</taxon>
        <taxon>Heunggongvirae</taxon>
        <taxon>Uroviricota</taxon>
        <taxon>Caudoviricetes</taxon>
        <taxon>Drexlerviridae</taxon>
        <taxon>Tempevirinae</taxon>
        <taxon>Tlsvirus</taxon>
        <taxon>Tlsvirus brooksby</taxon>
    </lineage>
</organism>
<sequence length="172" mass="19408">MLVRRVNMIAKNDLCNLLTAGNDYQVLNSTEDRYFIECDNGDRMWLKKGFFESEHLCNAKRIADEASALAERERIRDIVAEQVRNSCLPGGDIFKSMRGEMTVGIQDRVIAKSVDSVIENARFNDLILSDAKECVKVLEQLREVLRVPEGENIVTHAKVVRALADALIGLQK</sequence>
<proteinExistence type="predicted"/>
<evidence type="ECO:0000313" key="2">
    <source>
        <dbReference type="Proteomes" id="UP000827450"/>
    </source>
</evidence>
<evidence type="ECO:0000313" key="1">
    <source>
        <dbReference type="EMBL" id="UGO52138.1"/>
    </source>
</evidence>
<dbReference type="EMBL" id="OL539443">
    <property type="protein sequence ID" value="UGO52138.1"/>
    <property type="molecule type" value="Genomic_DNA"/>
</dbReference>
<keyword evidence="2" id="KW-1185">Reference proteome</keyword>
<gene>
    <name evidence="1" type="ORF">BROOKSBY_79</name>
</gene>